<dbReference type="AlphaFoldDB" id="A0A2T5GG96"/>
<organism evidence="1 2">
    <name type="scientific">Sphingomonas aurantiaca</name>
    <dbReference type="NCBI Taxonomy" id="185949"/>
    <lineage>
        <taxon>Bacteria</taxon>
        <taxon>Pseudomonadati</taxon>
        <taxon>Pseudomonadota</taxon>
        <taxon>Alphaproteobacteria</taxon>
        <taxon>Sphingomonadales</taxon>
        <taxon>Sphingomonadaceae</taxon>
        <taxon>Sphingomonas</taxon>
    </lineage>
</organism>
<keyword evidence="1" id="KW-0808">Transferase</keyword>
<dbReference type="RefSeq" id="WP_167398929.1">
    <property type="nucleotide sequence ID" value="NZ_QAOG01000009.1"/>
</dbReference>
<protein>
    <submittedName>
        <fullName evidence="1">Putative nucleotidyltransferase-like protein</fullName>
    </submittedName>
</protein>
<dbReference type="Pfam" id="PF14907">
    <property type="entry name" value="NTP_transf_5"/>
    <property type="match status" value="1"/>
</dbReference>
<reference evidence="1 2" key="1">
    <citation type="submission" date="2018-04" db="EMBL/GenBank/DDBJ databases">
        <title>Genomic Encyclopedia of Type Strains, Phase III (KMG-III): the genomes of soil and plant-associated and newly described type strains.</title>
        <authorList>
            <person name="Whitman W."/>
        </authorList>
    </citation>
    <scope>NUCLEOTIDE SEQUENCE [LARGE SCALE GENOMIC DNA]</scope>
    <source>
        <strain evidence="1 2">MA101b</strain>
    </source>
</reference>
<dbReference type="InterPro" id="IPR039498">
    <property type="entry name" value="NTP_transf_5"/>
</dbReference>
<evidence type="ECO:0000313" key="2">
    <source>
        <dbReference type="Proteomes" id="UP000244189"/>
    </source>
</evidence>
<name>A0A2T5GG96_9SPHN</name>
<sequence length="401" mass="44089">MTTAASSPRSSAAHRSEISAAFAFVCACADPLAPPKPGDRCLCPEGDLDGDAIAAIAHRHQLVPLVVETLRRCNRPIPATLAARHDPLAPLRSAREAIRLRTLLMAEGIEPLFLKGSTLAVLAYGAIDRRQFSDIDLLVDPADARRAATVLETAGYRIPGGAHEDLSERVARALPLAKDLEIRHPGNRQIVELHWRMTDTPHERPARDAVQWVELAPGAAVATLATEALFAYVCNHGAAHLWARLRWLADVAALLAREPDGGDQLWHAAVARRQTRAAASAILLARRYFDTPPPPAFRAPVSLRLMLLVALSRRTIEAGGGTAELARSRWRGWAEMTGKLLVASSAGDLRGWIMRLLFSASDEDGADRPRFWFVLYPLRRIPRLLRRRRARRLNGMRGTRG</sequence>
<dbReference type="GO" id="GO:0016740">
    <property type="term" value="F:transferase activity"/>
    <property type="evidence" value="ECO:0007669"/>
    <property type="project" value="UniProtKB-KW"/>
</dbReference>
<proteinExistence type="predicted"/>
<keyword evidence="2" id="KW-1185">Reference proteome</keyword>
<dbReference type="Proteomes" id="UP000244189">
    <property type="component" value="Unassembled WGS sequence"/>
</dbReference>
<evidence type="ECO:0000313" key="1">
    <source>
        <dbReference type="EMBL" id="PTQ58344.1"/>
    </source>
</evidence>
<gene>
    <name evidence="1" type="ORF">C8J26_3945</name>
</gene>
<accession>A0A2T5GG96</accession>
<dbReference type="EMBL" id="QAOG01000009">
    <property type="protein sequence ID" value="PTQ58344.1"/>
    <property type="molecule type" value="Genomic_DNA"/>
</dbReference>
<comment type="caution">
    <text evidence="1">The sequence shown here is derived from an EMBL/GenBank/DDBJ whole genome shotgun (WGS) entry which is preliminary data.</text>
</comment>